<sequence>MTIAVMNAESVARTIQLIIAPTVLLSVCTLIQNGILGRYTSVGDRMRKIDQDRLQLIQDRTAENREQRLGLLDKQIPVFIRRHTLLQKAALTIYLAMLTLLVCMFAIAVCVILSSTSWAIVALCLFLVGAAILVIGVSLTALEIRISHLAICYELRRLSIWEEP</sequence>
<dbReference type="AlphaFoldDB" id="A0A832M1D6"/>
<protein>
    <submittedName>
        <fullName evidence="2">DUF2721 domain-containing protein</fullName>
    </submittedName>
</protein>
<gene>
    <name evidence="2" type="ORF">ENR47_02385</name>
</gene>
<feature type="transmembrane region" description="Helical" evidence="1">
    <location>
        <begin position="15"/>
        <end position="36"/>
    </location>
</feature>
<feature type="transmembrane region" description="Helical" evidence="1">
    <location>
        <begin position="120"/>
        <end position="142"/>
    </location>
</feature>
<feature type="transmembrane region" description="Helical" evidence="1">
    <location>
        <begin position="91"/>
        <end position="114"/>
    </location>
</feature>
<comment type="caution">
    <text evidence="2">The sequence shown here is derived from an EMBL/GenBank/DDBJ whole genome shotgun (WGS) entry which is preliminary data.</text>
</comment>
<evidence type="ECO:0000256" key="1">
    <source>
        <dbReference type="SAM" id="Phobius"/>
    </source>
</evidence>
<keyword evidence="1" id="KW-0472">Membrane</keyword>
<dbReference type="Pfam" id="PF11026">
    <property type="entry name" value="DUF2721"/>
    <property type="match status" value="1"/>
</dbReference>
<accession>A0A832M1D6</accession>
<reference evidence="2" key="1">
    <citation type="journal article" date="2020" name="mSystems">
        <title>Genome- and Community-Level Interaction Insights into Carbon Utilization and Element Cycling Functions of Hydrothermarchaeota in Hydrothermal Sediment.</title>
        <authorList>
            <person name="Zhou Z."/>
            <person name="Liu Y."/>
            <person name="Xu W."/>
            <person name="Pan J."/>
            <person name="Luo Z.H."/>
            <person name="Li M."/>
        </authorList>
    </citation>
    <scope>NUCLEOTIDE SEQUENCE [LARGE SCALE GENOMIC DNA]</scope>
    <source>
        <strain evidence="2">SpSt-402</strain>
    </source>
</reference>
<dbReference type="InterPro" id="IPR021279">
    <property type="entry name" value="DUF2721"/>
</dbReference>
<proteinExistence type="predicted"/>
<organism evidence="2">
    <name type="scientific">Oscillatoriales cyanobacterium SpSt-402</name>
    <dbReference type="NCBI Taxonomy" id="2282168"/>
    <lineage>
        <taxon>Bacteria</taxon>
        <taxon>Bacillati</taxon>
        <taxon>Cyanobacteriota</taxon>
        <taxon>Cyanophyceae</taxon>
        <taxon>Oscillatoriophycideae</taxon>
        <taxon>Oscillatoriales</taxon>
    </lineage>
</organism>
<keyword evidence="1" id="KW-0812">Transmembrane</keyword>
<dbReference type="EMBL" id="DSRD01000158">
    <property type="protein sequence ID" value="HGW93123.1"/>
    <property type="molecule type" value="Genomic_DNA"/>
</dbReference>
<name>A0A832M1D6_9CYAN</name>
<keyword evidence="1" id="KW-1133">Transmembrane helix</keyword>
<evidence type="ECO:0000313" key="2">
    <source>
        <dbReference type="EMBL" id="HGW93123.1"/>
    </source>
</evidence>